<dbReference type="Proteomes" id="UP000815260">
    <property type="component" value="Chromosome 7B"/>
</dbReference>
<proteinExistence type="predicted"/>
<dbReference type="EMBL" id="CM022230">
    <property type="protein sequence ID" value="KAF7101794.1"/>
    <property type="molecule type" value="Genomic_DNA"/>
</dbReference>
<dbReference type="AlphaFoldDB" id="A0A9R1M6U4"/>
<comment type="caution">
    <text evidence="1">The sequence shown here is derived from an EMBL/GenBank/DDBJ whole genome shotgun (WGS) entry which is preliminary data.</text>
</comment>
<feature type="non-terminal residue" evidence="1">
    <location>
        <position position="1"/>
    </location>
</feature>
<sequence length="22" mass="2399">ACRAGEACCCRSRGGRERVRMA</sequence>
<protein>
    <submittedName>
        <fullName evidence="1">Uncharacterized protein</fullName>
    </submittedName>
</protein>
<feature type="non-terminal residue" evidence="1">
    <location>
        <position position="22"/>
    </location>
</feature>
<name>A0A9R1M6U4_WHEAT</name>
<evidence type="ECO:0000313" key="1">
    <source>
        <dbReference type="EMBL" id="KAF7101794.1"/>
    </source>
</evidence>
<organism evidence="1">
    <name type="scientific">Triticum aestivum</name>
    <name type="common">Wheat</name>
    <dbReference type="NCBI Taxonomy" id="4565"/>
    <lineage>
        <taxon>Eukaryota</taxon>
        <taxon>Viridiplantae</taxon>
        <taxon>Streptophyta</taxon>
        <taxon>Embryophyta</taxon>
        <taxon>Tracheophyta</taxon>
        <taxon>Spermatophyta</taxon>
        <taxon>Magnoliopsida</taxon>
        <taxon>Liliopsida</taxon>
        <taxon>Poales</taxon>
        <taxon>Poaceae</taxon>
        <taxon>BOP clade</taxon>
        <taxon>Pooideae</taxon>
        <taxon>Triticodae</taxon>
        <taxon>Triticeae</taxon>
        <taxon>Triticinae</taxon>
        <taxon>Triticum</taxon>
    </lineage>
</organism>
<reference evidence="1" key="2">
    <citation type="submission" date="2020-03" db="EMBL/GenBank/DDBJ databases">
        <title>The second near-complete assembly of the hexaploid bread wheat (Triticum aestivum) genome.</title>
        <authorList>
            <person name="Zimin A.V."/>
            <person name="Puiu D."/>
            <person name="Shumante A."/>
            <person name="Alonge M."/>
            <person name="Salzberg S.L."/>
        </authorList>
    </citation>
    <scope>NUCLEOTIDE SEQUENCE</scope>
    <source>
        <tissue evidence="1">Leaf</tissue>
    </source>
</reference>
<reference evidence="1" key="1">
    <citation type="journal article" date="2017" name="Gigascience">
        <title>The first near-complete assembly of the hexaploid bread wheat genome, Triticum aestivum.</title>
        <authorList>
            <person name="Zimin A.V."/>
            <person name="Puiu D."/>
            <person name="Hall R."/>
            <person name="Kingan S."/>
            <person name="Clavijo B.J."/>
            <person name="Salzberg S.L."/>
        </authorList>
    </citation>
    <scope>NUCLEOTIDE SEQUENCE</scope>
    <source>
        <tissue evidence="1">Leaf</tissue>
    </source>
</reference>
<gene>
    <name evidence="1" type="ORF">CFC21_103028</name>
</gene>
<accession>A0A9R1M6U4</accession>